<dbReference type="InterPro" id="IPR041320">
    <property type="entry name" value="CxC1"/>
</dbReference>
<evidence type="ECO:0000313" key="8">
    <source>
        <dbReference type="Proteomes" id="UP000054279"/>
    </source>
</evidence>
<evidence type="ECO:0000256" key="3">
    <source>
        <dbReference type="ARBA" id="ARBA00022801"/>
    </source>
</evidence>
<dbReference type="SUPFAM" id="SSF54001">
    <property type="entry name" value="Cysteine proteinases"/>
    <property type="match status" value="1"/>
</dbReference>
<dbReference type="OrthoDB" id="1939479at2759"/>
<dbReference type="GO" id="GO:0019783">
    <property type="term" value="F:ubiquitin-like protein peptidase activity"/>
    <property type="evidence" value="ECO:0007669"/>
    <property type="project" value="UniProtKB-ARBA"/>
</dbReference>
<accession>A0A0C9VU20</accession>
<dbReference type="Proteomes" id="UP000054279">
    <property type="component" value="Unassembled WGS sequence"/>
</dbReference>
<keyword evidence="2" id="KW-0645">Protease</keyword>
<evidence type="ECO:0000313" key="7">
    <source>
        <dbReference type="EMBL" id="KIJ42045.1"/>
    </source>
</evidence>
<keyword evidence="3" id="KW-0378">Hydrolase</keyword>
<feature type="compositionally biased region" description="Basic and acidic residues" evidence="5">
    <location>
        <begin position="384"/>
        <end position="398"/>
    </location>
</feature>
<evidence type="ECO:0000256" key="5">
    <source>
        <dbReference type="SAM" id="MobiDB-lite"/>
    </source>
</evidence>
<dbReference type="PANTHER" id="PTHR33096:SF1">
    <property type="entry name" value="CXC1-LIKE CYSTEINE CLUSTER ASSOCIATED WITH KDZ TRANSPOSASES DOMAIN-CONTAINING PROTEIN"/>
    <property type="match status" value="1"/>
</dbReference>
<dbReference type="EMBL" id="KN837132">
    <property type="protein sequence ID" value="KIJ42045.1"/>
    <property type="molecule type" value="Genomic_DNA"/>
</dbReference>
<feature type="region of interest" description="Disordered" evidence="5">
    <location>
        <begin position="66"/>
        <end position="110"/>
    </location>
</feature>
<keyword evidence="8" id="KW-1185">Reference proteome</keyword>
<dbReference type="GO" id="GO:0008234">
    <property type="term" value="F:cysteine-type peptidase activity"/>
    <property type="evidence" value="ECO:0007669"/>
    <property type="project" value="InterPro"/>
</dbReference>
<evidence type="ECO:0000256" key="2">
    <source>
        <dbReference type="ARBA" id="ARBA00022670"/>
    </source>
</evidence>
<dbReference type="PANTHER" id="PTHR33096">
    <property type="entry name" value="CXC2 DOMAIN-CONTAINING PROTEIN"/>
    <property type="match status" value="1"/>
</dbReference>
<dbReference type="InterPro" id="IPR038765">
    <property type="entry name" value="Papain-like_cys_pep_sf"/>
</dbReference>
<dbReference type="InterPro" id="IPR003653">
    <property type="entry name" value="Peptidase_C48_C"/>
</dbReference>
<protein>
    <recommendedName>
        <fullName evidence="6">Ubiquitin-like protease family profile domain-containing protein</fullName>
    </recommendedName>
</protein>
<proteinExistence type="inferred from homology"/>
<dbReference type="GO" id="GO:0006508">
    <property type="term" value="P:proteolysis"/>
    <property type="evidence" value="ECO:0007669"/>
    <property type="project" value="UniProtKB-KW"/>
</dbReference>
<dbReference type="PROSITE" id="PS50600">
    <property type="entry name" value="ULP_PROTEASE"/>
    <property type="match status" value="1"/>
</dbReference>
<evidence type="ECO:0000256" key="4">
    <source>
        <dbReference type="SAM" id="Coils"/>
    </source>
</evidence>
<dbReference type="Pfam" id="PF18758">
    <property type="entry name" value="KDZ"/>
    <property type="match status" value="1"/>
</dbReference>
<feature type="region of interest" description="Disordered" evidence="5">
    <location>
        <begin position="1"/>
        <end position="22"/>
    </location>
</feature>
<feature type="coiled-coil region" evidence="4">
    <location>
        <begin position="727"/>
        <end position="821"/>
    </location>
</feature>
<reference evidence="7 8" key="1">
    <citation type="submission" date="2014-06" db="EMBL/GenBank/DDBJ databases">
        <title>Evolutionary Origins and Diversification of the Mycorrhizal Mutualists.</title>
        <authorList>
            <consortium name="DOE Joint Genome Institute"/>
            <consortium name="Mycorrhizal Genomics Consortium"/>
            <person name="Kohler A."/>
            <person name="Kuo A."/>
            <person name="Nagy L.G."/>
            <person name="Floudas D."/>
            <person name="Copeland A."/>
            <person name="Barry K.W."/>
            <person name="Cichocki N."/>
            <person name="Veneault-Fourrey C."/>
            <person name="LaButti K."/>
            <person name="Lindquist E.A."/>
            <person name="Lipzen A."/>
            <person name="Lundell T."/>
            <person name="Morin E."/>
            <person name="Murat C."/>
            <person name="Riley R."/>
            <person name="Ohm R."/>
            <person name="Sun H."/>
            <person name="Tunlid A."/>
            <person name="Henrissat B."/>
            <person name="Grigoriev I.V."/>
            <person name="Hibbett D.S."/>
            <person name="Martin F."/>
        </authorList>
    </citation>
    <scope>NUCLEOTIDE SEQUENCE [LARGE SCALE GENOMIC DNA]</scope>
    <source>
        <strain evidence="7 8">SS14</strain>
    </source>
</reference>
<name>A0A0C9VU20_SPHS4</name>
<gene>
    <name evidence="7" type="ORF">M422DRAFT_229336</name>
</gene>
<dbReference type="Pfam" id="PF18802">
    <property type="entry name" value="CxC1"/>
    <property type="match status" value="1"/>
</dbReference>
<evidence type="ECO:0000256" key="1">
    <source>
        <dbReference type="ARBA" id="ARBA00005234"/>
    </source>
</evidence>
<dbReference type="HOGENOM" id="CLU_004552_10_4_1"/>
<evidence type="ECO:0000259" key="6">
    <source>
        <dbReference type="PROSITE" id="PS50600"/>
    </source>
</evidence>
<dbReference type="InterPro" id="IPR040521">
    <property type="entry name" value="KDZ"/>
</dbReference>
<feature type="region of interest" description="Disordered" evidence="5">
    <location>
        <begin position="1064"/>
        <end position="1087"/>
    </location>
</feature>
<feature type="domain" description="Ubiquitin-like protease family profile" evidence="6">
    <location>
        <begin position="1204"/>
        <end position="1383"/>
    </location>
</feature>
<feature type="region of interest" description="Disordered" evidence="5">
    <location>
        <begin position="379"/>
        <end position="412"/>
    </location>
</feature>
<keyword evidence="4" id="KW-0175">Coiled coil</keyword>
<comment type="similarity">
    <text evidence="1">Belongs to the peptidase C48 family.</text>
</comment>
<sequence>MPRPPLVPRRAAKRRKITHPQEDAVNFKLTPSTDVAPRRKHSNVADVKPSLRQHVVMAGPYRQGFAQKPDLPIQKPGLASLVKPREYRTRQTTPPPKPRTPPHITGDDDDDFGIDFDAIEGAYELRAKAQGKANDKRRHRERREAQSARWQQEIIPLLIRPYLMLCEATENGRIAVPEGCITGGDLPPCTCGKKQRRLRYVAAFWDHIENQTLLFCQCRPAAVTLIRAGLFPCAPLQPSIAFDVNLMELITYTMSYITPNLHGWALSLEWFWKERGYILGQREALRKRFGNAFHWFTYLLEQVAHEVQETIHPNFVAGLHLSAIPAPSPGLTPSPDMTPVPEMPLADIQQLVPPSGMKPCTKTIATESQPLRMTLEPNAFTEPSPHHVEPLHLPDVHQDPSTSQTKSTAKHADELPSQWLQDACPACFGGCKPQLEYSKSDVIVCLDANFTQKCLQGKYTDPPVKHPYTLFIDEEEVKSMEAYLDLLRNTAPSKQVLRSRLDKLRSILPDHILDECERSFTAANEKTAKASGKIFADTGLMALVCRHDRVLWVTNMTTPGERQFYAFALIDKLFQHLPKSWHVGLLYDIGCQIERSMAKHSILPPLYSRLTFAVSVFHAYGHQWSCQVRNHPRKRAGYGLSDGEGCERFWSSMRRLIPSLRVSGRHRRRWTLDRQFRHFKFDNLRNLASIMKRKYKACDKRMKEAKKILQHTRVDDATAKREWALQVEAQTAKLKRQSKNAADKEIEGIIDLREEQEELRTQLQTLLTNEKTRLEGRLKRLRQRLQKSSASEDVPITTEDIEATHEALKLVEERLAAAERSLGVPEDADLKALRGNVFLRHRVNARAVKERIRSKVVAHKFERGRLERVYRNHVMHDKDHQQAKTLLKRTQNSVSTLVSKFNHLVEQMEDLQRRKIAPAGVRVPARLQVKPLFRLDVDDNIWNDDGLLDEDGEVPEWLGNQNIRDAIPAYLEKMRVIEERERLDTEVKAVQRWLQAETTALLNAKTRVADDKLLLFQIDMRLRALWNISEHWRRALDPDGNLEDVWLQVQHVAAGLPAIITSSRNREIVPEDDTTSSDESSMSEDGLQEQAEILAEECDHVIMRGIDDVGEEEEYVETDTETGEGDEDDMDIDKVEVAINFVHAHDVLQMSGQPAAIVTNDGQQQPVIDLTEVLDTPPARCRKATRTRANHARGEDIGKVCGAYSCFTDDIERVEDPHDRLFEGRIITVVAEALLRRREGVSQAQHLPSLVLHSMRQILNNPGDHAMAARETRWVTQQLDLVNITRSRVLLIPAFVPGHWTLVAIHWLDMTIRFYDSMPNRVDSEQDEQNVQEEVWALLRLMEEQHGRRFDAEAWNWISETRGARQTNGYDCGAFVLADMRTYFRTGRTENITQGQMVVWRQEIVDILQGLESVSYERMAPGDPGQSAVGADGDEVIVINDDE</sequence>
<organism evidence="7 8">
    <name type="scientific">Sphaerobolus stellatus (strain SS14)</name>
    <dbReference type="NCBI Taxonomy" id="990650"/>
    <lineage>
        <taxon>Eukaryota</taxon>
        <taxon>Fungi</taxon>
        <taxon>Dikarya</taxon>
        <taxon>Basidiomycota</taxon>
        <taxon>Agaricomycotina</taxon>
        <taxon>Agaricomycetes</taxon>
        <taxon>Phallomycetidae</taxon>
        <taxon>Geastrales</taxon>
        <taxon>Sphaerobolaceae</taxon>
        <taxon>Sphaerobolus</taxon>
    </lineage>
</organism>
<dbReference type="Gene3D" id="3.40.395.10">
    <property type="entry name" value="Adenoviral Proteinase, Chain A"/>
    <property type="match status" value="1"/>
</dbReference>
<dbReference type="Pfam" id="PF02902">
    <property type="entry name" value="Peptidase_C48"/>
    <property type="match status" value="1"/>
</dbReference>